<name>A0A0F5QHS8_9HYPH</name>
<sequence>MAKLTKAQVKALTELRDDTRFGFRNANLGNRTAVALEKIGLVEWRSGRFFGGRYYITPAGRSALTKEKQDG</sequence>
<dbReference type="PATRIC" id="fig|1293439.3.peg.574"/>
<dbReference type="OrthoDB" id="9802640at2"/>
<comment type="caution">
    <text evidence="1">The sequence shown here is derived from an EMBL/GenBank/DDBJ whole genome shotgun (WGS) entry which is preliminary data.</text>
</comment>
<reference evidence="1 2" key="1">
    <citation type="submission" date="2015-03" db="EMBL/GenBank/DDBJ databases">
        <authorList>
            <person name="Lepp D."/>
            <person name="Hassan Y.I."/>
            <person name="Li X.-Z."/>
            <person name="Zhou T."/>
        </authorList>
    </citation>
    <scope>NUCLEOTIDE SEQUENCE [LARGE SCALE GENOMIC DNA]</scope>
    <source>
        <strain evidence="1 2">E84</strain>
    </source>
</reference>
<evidence type="ECO:0000313" key="1">
    <source>
        <dbReference type="EMBL" id="KKC39554.1"/>
    </source>
</evidence>
<gene>
    <name evidence="1" type="ORF">WH87_05040</name>
</gene>
<dbReference type="AlphaFoldDB" id="A0A0F5QHS8"/>
<accession>A0A0F5QHS8</accession>
<keyword evidence="2" id="KW-1185">Reference proteome</keyword>
<proteinExistence type="predicted"/>
<dbReference type="EMBL" id="LANJ01000011">
    <property type="protein sequence ID" value="KKC39554.1"/>
    <property type="molecule type" value="Genomic_DNA"/>
</dbReference>
<evidence type="ECO:0000313" key="2">
    <source>
        <dbReference type="Proteomes" id="UP000033411"/>
    </source>
</evidence>
<organism evidence="1 2">
    <name type="scientific">Devosia epidermidihirudinis</name>
    <dbReference type="NCBI Taxonomy" id="1293439"/>
    <lineage>
        <taxon>Bacteria</taxon>
        <taxon>Pseudomonadati</taxon>
        <taxon>Pseudomonadota</taxon>
        <taxon>Alphaproteobacteria</taxon>
        <taxon>Hyphomicrobiales</taxon>
        <taxon>Devosiaceae</taxon>
        <taxon>Devosia</taxon>
    </lineage>
</organism>
<protein>
    <submittedName>
        <fullName evidence="1">Uncharacterized protein</fullName>
    </submittedName>
</protein>
<dbReference type="RefSeq" id="WP_046138219.1">
    <property type="nucleotide sequence ID" value="NZ_LANJ01000011.1"/>
</dbReference>
<dbReference type="Proteomes" id="UP000033411">
    <property type="component" value="Unassembled WGS sequence"/>
</dbReference>
<dbReference type="STRING" id="1293439.WH87_05040"/>